<dbReference type="AlphaFoldDB" id="A0A2S3ZE04"/>
<gene>
    <name evidence="1" type="ORF">C3B59_09490</name>
</gene>
<dbReference type="InterPro" id="IPR024524">
    <property type="entry name" value="DUF3800"/>
</dbReference>
<dbReference type="Proteomes" id="UP000237104">
    <property type="component" value="Unassembled WGS sequence"/>
</dbReference>
<reference evidence="1 2" key="1">
    <citation type="submission" date="2018-01" db="EMBL/GenBank/DDBJ databases">
        <title>Cryobacterium sp. nov., from glaciers in China.</title>
        <authorList>
            <person name="Liu Q."/>
            <person name="Xin Y.-H."/>
        </authorList>
    </citation>
    <scope>NUCLEOTIDE SEQUENCE [LARGE SCALE GENOMIC DNA]</scope>
    <source>
        <strain evidence="1 2">TMB1-8</strain>
    </source>
</reference>
<name>A0A2S3ZE04_9MICO</name>
<sequence>MTISRMLYVDDSGSVDSGLIIYGWIECSPDRWRNGLRAVLELRKQLYRDHQVPPATELHATKFVNGRDRISTGGVDDKTQWKTLGRAVAVECLTVLRDCPDVKIGAVWRRTTAKGRAYYDERGAVYNALVEMWNAEHRSSDSYAFVSMDGNGSDPTYFDAHRALSLDTRHLIEDPMFHDSRRSQWVQMADLVAYTVFTHLNRHAGNEFGWSWYEDFLRGKDVAGAPVEL</sequence>
<organism evidence="1 2">
    <name type="scientific">Cryobacterium zongtaii</name>
    <dbReference type="NCBI Taxonomy" id="1259217"/>
    <lineage>
        <taxon>Bacteria</taxon>
        <taxon>Bacillati</taxon>
        <taxon>Actinomycetota</taxon>
        <taxon>Actinomycetes</taxon>
        <taxon>Micrococcales</taxon>
        <taxon>Microbacteriaceae</taxon>
        <taxon>Cryobacterium</taxon>
    </lineage>
</organism>
<evidence type="ECO:0000313" key="1">
    <source>
        <dbReference type="EMBL" id="POH64670.1"/>
    </source>
</evidence>
<dbReference type="RefSeq" id="WP_103431132.1">
    <property type="nucleotide sequence ID" value="NZ_PPXF01000045.1"/>
</dbReference>
<dbReference type="OrthoDB" id="4763494at2"/>
<proteinExistence type="predicted"/>
<accession>A0A2S3ZE04</accession>
<dbReference type="Pfam" id="PF12686">
    <property type="entry name" value="DUF3800"/>
    <property type="match status" value="1"/>
</dbReference>
<protein>
    <recommendedName>
        <fullName evidence="3">DUF3800 domain-containing protein</fullName>
    </recommendedName>
</protein>
<comment type="caution">
    <text evidence="1">The sequence shown here is derived from an EMBL/GenBank/DDBJ whole genome shotgun (WGS) entry which is preliminary data.</text>
</comment>
<evidence type="ECO:0008006" key="3">
    <source>
        <dbReference type="Google" id="ProtNLM"/>
    </source>
</evidence>
<dbReference type="EMBL" id="PPXF01000045">
    <property type="protein sequence ID" value="POH64670.1"/>
    <property type="molecule type" value="Genomic_DNA"/>
</dbReference>
<evidence type="ECO:0000313" key="2">
    <source>
        <dbReference type="Proteomes" id="UP000237104"/>
    </source>
</evidence>